<feature type="compositionally biased region" description="Pro residues" evidence="1">
    <location>
        <begin position="69"/>
        <end position="87"/>
    </location>
</feature>
<reference evidence="2 5" key="1">
    <citation type="submission" date="2015-11" db="EMBL/GenBank/DDBJ databases">
        <title>Aspergillus lentulus strain IFM 54703T.</title>
        <authorList>
            <person name="Kusuya Y."/>
            <person name="Sakai K."/>
            <person name="Kamei K."/>
            <person name="Takahashi H."/>
            <person name="Yaguchi T."/>
        </authorList>
    </citation>
    <scope>NUCLEOTIDE SEQUENCE [LARGE SCALE GENOMIC DNA]</scope>
    <source>
        <strain evidence="2 5">IFM 54703</strain>
    </source>
</reference>
<feature type="compositionally biased region" description="Basic residues" evidence="1">
    <location>
        <begin position="182"/>
        <end position="202"/>
    </location>
</feature>
<dbReference type="EMBL" id="BCLY01000011">
    <property type="protein sequence ID" value="GAQ08626.1"/>
    <property type="molecule type" value="Genomic_DNA"/>
</dbReference>
<dbReference type="EMBL" id="BCLY01000011">
    <property type="protein sequence ID" value="GAQ08619.1"/>
    <property type="molecule type" value="Genomic_DNA"/>
</dbReference>
<name>A0AAN4TBS5_ASPLE</name>
<proteinExistence type="predicted"/>
<dbReference type="Proteomes" id="UP000051487">
    <property type="component" value="Unassembled WGS sequence"/>
</dbReference>
<feature type="compositionally biased region" description="Pro residues" evidence="1">
    <location>
        <begin position="95"/>
        <end position="112"/>
    </location>
</feature>
<comment type="caution">
    <text evidence="2">The sequence shown here is derived from an EMBL/GenBank/DDBJ whole genome shotgun (WGS) entry which is preliminary data.</text>
</comment>
<feature type="region of interest" description="Disordered" evidence="1">
    <location>
        <begin position="27"/>
        <end position="136"/>
    </location>
</feature>
<protein>
    <submittedName>
        <fullName evidence="2">Uncharacterized protein</fullName>
    </submittedName>
</protein>
<feature type="compositionally biased region" description="Basic residues" evidence="1">
    <location>
        <begin position="113"/>
        <end position="128"/>
    </location>
</feature>
<evidence type="ECO:0000256" key="1">
    <source>
        <dbReference type="SAM" id="MobiDB-lite"/>
    </source>
</evidence>
<sequence>MCLPKQVSVYGARGPLVPHRARAGQLVTPGARARPASVDPGVCVGPPPTGHLPARARTPTRPRRGPAPRAAPPTAPTRPANWPPPSPTARSPARLPLPLPLPLPPLLALPPPRHPRARTPAGPRRRRPPGPYNGARARLSARYEGARAGPTPLDLDLDPALAACLPACLPAARASDGPSPTHTHRPRPARNRACKRSRVRKSFRGEAHLRWQPARLPRGHVPRPTGHRPSSPGGGARGSLLPVRARARPSRPANWRRSMEVEVRGNRSSPVPPRVSGERCLAPLQAPGAAGPQQGYLTAYTTRLVTSVVCRGFIPARGDIAIRQPAPGGFSPGAVASLLRCMARRPIRIQLRRAGLHRRVPARILT</sequence>
<feature type="compositionally biased region" description="Low complexity" evidence="1">
    <location>
        <begin position="238"/>
        <end position="254"/>
    </location>
</feature>
<organism evidence="2 5">
    <name type="scientific">Aspergillus lentulus</name>
    <dbReference type="NCBI Taxonomy" id="293939"/>
    <lineage>
        <taxon>Eukaryota</taxon>
        <taxon>Fungi</taxon>
        <taxon>Dikarya</taxon>
        <taxon>Ascomycota</taxon>
        <taxon>Pezizomycotina</taxon>
        <taxon>Eurotiomycetes</taxon>
        <taxon>Eurotiomycetidae</taxon>
        <taxon>Eurotiales</taxon>
        <taxon>Aspergillaceae</taxon>
        <taxon>Aspergillus</taxon>
        <taxon>Aspergillus subgen. Fumigati</taxon>
    </lineage>
</organism>
<feature type="region of interest" description="Disordered" evidence="1">
    <location>
        <begin position="172"/>
        <end position="254"/>
    </location>
</feature>
<evidence type="ECO:0000313" key="4">
    <source>
        <dbReference type="EMBL" id="GAQ08628.1"/>
    </source>
</evidence>
<dbReference type="AlphaFoldDB" id="A0AAN4TBS5"/>
<evidence type="ECO:0000313" key="5">
    <source>
        <dbReference type="Proteomes" id="UP000051487"/>
    </source>
</evidence>
<gene>
    <name evidence="2" type="ORF">ALT_5940</name>
    <name evidence="3" type="ORF">ALT_5947</name>
    <name evidence="4" type="ORF">ALT_5949</name>
</gene>
<evidence type="ECO:0000313" key="3">
    <source>
        <dbReference type="EMBL" id="GAQ08626.1"/>
    </source>
</evidence>
<evidence type="ECO:0000313" key="2">
    <source>
        <dbReference type="EMBL" id="GAQ08619.1"/>
    </source>
</evidence>
<accession>A0AAN4TBS5</accession>
<dbReference type="EMBL" id="BCLY01000011">
    <property type="protein sequence ID" value="GAQ08628.1"/>
    <property type="molecule type" value="Genomic_DNA"/>
</dbReference>